<gene>
    <name evidence="6" type="ORF">GGI59_001508</name>
</gene>
<keyword evidence="2 4" id="KW-0442">Lipid degradation</keyword>
<dbReference type="AlphaFoldDB" id="A0A7W8XC89"/>
<keyword evidence="7" id="KW-1185">Reference proteome</keyword>
<dbReference type="InterPro" id="IPR016035">
    <property type="entry name" value="Acyl_Trfase/lysoPLipase"/>
</dbReference>
<organism evidence="6 7">
    <name type="scientific">Rhizobium lentis</name>
    <dbReference type="NCBI Taxonomy" id="1138194"/>
    <lineage>
        <taxon>Bacteria</taxon>
        <taxon>Pseudomonadati</taxon>
        <taxon>Pseudomonadota</taxon>
        <taxon>Alphaproteobacteria</taxon>
        <taxon>Hyphomicrobiales</taxon>
        <taxon>Rhizobiaceae</taxon>
        <taxon>Rhizobium/Agrobacterium group</taxon>
        <taxon>Rhizobium</taxon>
    </lineage>
</organism>
<name>A0A7W8XC89_9HYPH</name>
<dbReference type="Proteomes" id="UP000528824">
    <property type="component" value="Unassembled WGS sequence"/>
</dbReference>
<feature type="active site" description="Nucleophile" evidence="4">
    <location>
        <position position="101"/>
    </location>
</feature>
<comment type="caution">
    <text evidence="6">The sequence shown here is derived from an EMBL/GenBank/DDBJ whole genome shotgun (WGS) entry which is preliminary data.</text>
</comment>
<dbReference type="PROSITE" id="PS51635">
    <property type="entry name" value="PNPLA"/>
    <property type="match status" value="1"/>
</dbReference>
<evidence type="ECO:0000256" key="1">
    <source>
        <dbReference type="ARBA" id="ARBA00022801"/>
    </source>
</evidence>
<evidence type="ECO:0000256" key="4">
    <source>
        <dbReference type="PROSITE-ProRule" id="PRU01161"/>
    </source>
</evidence>
<evidence type="ECO:0000313" key="7">
    <source>
        <dbReference type="Proteomes" id="UP000528824"/>
    </source>
</evidence>
<dbReference type="PANTHER" id="PTHR14226:SF78">
    <property type="entry name" value="SLR0060 PROTEIN"/>
    <property type="match status" value="1"/>
</dbReference>
<dbReference type="SUPFAM" id="SSF52151">
    <property type="entry name" value="FabD/lysophospholipase-like"/>
    <property type="match status" value="1"/>
</dbReference>
<feature type="domain" description="PNPLA" evidence="5">
    <location>
        <begin position="67"/>
        <end position="267"/>
    </location>
</feature>
<dbReference type="InterPro" id="IPR002641">
    <property type="entry name" value="PNPLA_dom"/>
</dbReference>
<dbReference type="EMBL" id="JACHBC010000002">
    <property type="protein sequence ID" value="MBB5559865.1"/>
    <property type="molecule type" value="Genomic_DNA"/>
</dbReference>
<keyword evidence="1 4" id="KW-0378">Hydrolase</keyword>
<protein>
    <submittedName>
        <fullName evidence="6">NTE family protein</fullName>
    </submittedName>
</protein>
<feature type="active site" description="Proton acceptor" evidence="4">
    <location>
        <position position="254"/>
    </location>
</feature>
<dbReference type="Pfam" id="PF01734">
    <property type="entry name" value="Patatin"/>
    <property type="match status" value="1"/>
</dbReference>
<dbReference type="GO" id="GO:0016042">
    <property type="term" value="P:lipid catabolic process"/>
    <property type="evidence" value="ECO:0007669"/>
    <property type="project" value="UniProtKB-UniRule"/>
</dbReference>
<feature type="short sequence motif" description="GXGXXG" evidence="4">
    <location>
        <begin position="71"/>
        <end position="76"/>
    </location>
</feature>
<evidence type="ECO:0000259" key="5">
    <source>
        <dbReference type="PROSITE" id="PS51635"/>
    </source>
</evidence>
<dbReference type="GO" id="GO:0016787">
    <property type="term" value="F:hydrolase activity"/>
    <property type="evidence" value="ECO:0007669"/>
    <property type="project" value="UniProtKB-UniRule"/>
</dbReference>
<proteinExistence type="predicted"/>
<dbReference type="PANTHER" id="PTHR14226">
    <property type="entry name" value="NEUROPATHY TARGET ESTERASE/SWISS CHEESE D.MELANOGASTER"/>
    <property type="match status" value="1"/>
</dbReference>
<dbReference type="Gene3D" id="3.40.1090.10">
    <property type="entry name" value="Cytosolic phospholipase A2 catalytic domain"/>
    <property type="match status" value="2"/>
</dbReference>
<dbReference type="InterPro" id="IPR050301">
    <property type="entry name" value="NTE"/>
</dbReference>
<keyword evidence="3 4" id="KW-0443">Lipid metabolism</keyword>
<evidence type="ECO:0000256" key="2">
    <source>
        <dbReference type="ARBA" id="ARBA00022963"/>
    </source>
</evidence>
<comment type="caution">
    <text evidence="4">Lacks conserved residue(s) required for the propagation of feature annotation.</text>
</comment>
<reference evidence="6 7" key="1">
    <citation type="submission" date="2020-08" db="EMBL/GenBank/DDBJ databases">
        <title>Genomic Encyclopedia of Type Strains, Phase IV (KMG-V): Genome sequencing to study the core and pangenomes of soil and plant-associated prokaryotes.</title>
        <authorList>
            <person name="Whitman W."/>
        </authorList>
    </citation>
    <scope>NUCLEOTIDE SEQUENCE [LARGE SCALE GENOMIC DNA]</scope>
    <source>
        <strain evidence="6 7">SEMIA 4034</strain>
    </source>
</reference>
<evidence type="ECO:0000256" key="3">
    <source>
        <dbReference type="ARBA" id="ARBA00023098"/>
    </source>
</evidence>
<accession>A0A7W8XC89</accession>
<feature type="short sequence motif" description="DGA/G" evidence="4">
    <location>
        <begin position="254"/>
        <end position="256"/>
    </location>
</feature>
<sequence>MRSPYFSAAIWPDRSPGPLFRSTAAGPHTDQSFQTRGKAIVNTHVGSEPRMQPEFSVAGRDPRMINLALQGGGAHGAFTWGVLDRLLDEPTLSFEGIVATSAGAMNAAVMAYGLAAGGRSGAQSALANFWRRVSHAAASGPLQPTLLDRLAGSRSLEFSPAFIMFDLVTRLMSPYQFNPFNFNPLRQVLEQSIDLDAIRMARCPVKLSICATNVRTGKVKVFGNDELSIDAVMASACLPFLFQAVEIEGEAYWDGGYMGNPAIFPLIYGCDTPDVLVVHINPIERADLPRTAGEILNRINEISFNSSLLREMRAVAFVTQLIDAQGTTPPNLKRIFVHGISDDDTMKNLSVSSKLNADWGALVDLRDRGRECADLWLVANYHDIGKRSTVDIRERYL</sequence>
<evidence type="ECO:0000313" key="6">
    <source>
        <dbReference type="EMBL" id="MBB5559865.1"/>
    </source>
</evidence>